<keyword evidence="2" id="KW-0812">Transmembrane</keyword>
<evidence type="ECO:0000256" key="2">
    <source>
        <dbReference type="SAM" id="Phobius"/>
    </source>
</evidence>
<dbReference type="EMBL" id="JBHMDM010000005">
    <property type="protein sequence ID" value="MFB9377567.1"/>
    <property type="molecule type" value="Genomic_DNA"/>
</dbReference>
<gene>
    <name evidence="4" type="ORF">ACFFVI_11360</name>
</gene>
<dbReference type="Proteomes" id="UP001589748">
    <property type="component" value="Unassembled WGS sequence"/>
</dbReference>
<feature type="transmembrane region" description="Helical" evidence="2">
    <location>
        <begin position="64"/>
        <end position="84"/>
    </location>
</feature>
<dbReference type="RefSeq" id="WP_380138903.1">
    <property type="nucleotide sequence ID" value="NZ_JBHLUI010000010.1"/>
</dbReference>
<comment type="caution">
    <text evidence="4">The sequence shown here is derived from an EMBL/GenBank/DDBJ whole genome shotgun (WGS) entry which is preliminary data.</text>
</comment>
<accession>A0ABV5LTY9</accession>
<organism evidence="4 5">
    <name type="scientific">Kineococcus gynurae</name>
    <dbReference type="NCBI Taxonomy" id="452979"/>
    <lineage>
        <taxon>Bacteria</taxon>
        <taxon>Bacillati</taxon>
        <taxon>Actinomycetota</taxon>
        <taxon>Actinomycetes</taxon>
        <taxon>Kineosporiales</taxon>
        <taxon>Kineosporiaceae</taxon>
        <taxon>Kineococcus</taxon>
    </lineage>
</organism>
<feature type="compositionally biased region" description="Basic and acidic residues" evidence="1">
    <location>
        <begin position="1"/>
        <end position="12"/>
    </location>
</feature>
<keyword evidence="5" id="KW-1185">Reference proteome</keyword>
<dbReference type="Pfam" id="PF13399">
    <property type="entry name" value="LytR_C"/>
    <property type="match status" value="1"/>
</dbReference>
<sequence length="215" mass="21798">MQEPGRGERGVAGEDPPEGSDDATGTDARAGAGDGPGLAEDFDEVDSADRLARRRRRRLLRQRIVFAVLVLAVVVAGGIAALVATDRWPNSPEPSAGPSAPPASCAPVRLPAPAEVSLTVLNGTDRRGLAAAVAGEFGQRGFTVTRVGNAAVAPGPVPAVVQYGPGEIAAAQAVAARIEGAQLAERPEAGVVLELGDGYAQLRAEDALAVPATNC</sequence>
<feature type="region of interest" description="Disordered" evidence="1">
    <location>
        <begin position="1"/>
        <end position="42"/>
    </location>
</feature>
<name>A0ABV5LTY9_9ACTN</name>
<evidence type="ECO:0000313" key="5">
    <source>
        <dbReference type="Proteomes" id="UP001589748"/>
    </source>
</evidence>
<proteinExistence type="predicted"/>
<protein>
    <submittedName>
        <fullName evidence="4">LytR C-terminal domain-containing protein</fullName>
    </submittedName>
</protein>
<evidence type="ECO:0000259" key="3">
    <source>
        <dbReference type="Pfam" id="PF13399"/>
    </source>
</evidence>
<evidence type="ECO:0000313" key="4">
    <source>
        <dbReference type="EMBL" id="MFB9377567.1"/>
    </source>
</evidence>
<keyword evidence="2" id="KW-1133">Transmembrane helix</keyword>
<feature type="compositionally biased region" description="Low complexity" evidence="1">
    <location>
        <begin position="22"/>
        <end position="31"/>
    </location>
</feature>
<dbReference type="InterPro" id="IPR027381">
    <property type="entry name" value="LytR/CpsA/Psr_C"/>
</dbReference>
<dbReference type="Gene3D" id="3.30.70.2390">
    <property type="match status" value="1"/>
</dbReference>
<feature type="domain" description="LytR/CpsA/Psr regulator C-terminal" evidence="3">
    <location>
        <begin position="116"/>
        <end position="199"/>
    </location>
</feature>
<reference evidence="4 5" key="1">
    <citation type="submission" date="2024-09" db="EMBL/GenBank/DDBJ databases">
        <authorList>
            <person name="Sun Q."/>
            <person name="Mori K."/>
        </authorList>
    </citation>
    <scope>NUCLEOTIDE SEQUENCE [LARGE SCALE GENOMIC DNA]</scope>
    <source>
        <strain evidence="4 5">TISTR 1856</strain>
    </source>
</reference>
<evidence type="ECO:0000256" key="1">
    <source>
        <dbReference type="SAM" id="MobiDB-lite"/>
    </source>
</evidence>
<keyword evidence="2" id="KW-0472">Membrane</keyword>